<dbReference type="OrthoDB" id="1366424at2"/>
<evidence type="ECO:0000256" key="1">
    <source>
        <dbReference type="ARBA" id="ARBA00022729"/>
    </source>
</evidence>
<dbReference type="EMBL" id="SRLH01000003">
    <property type="protein sequence ID" value="TGD58434.1"/>
    <property type="molecule type" value="Genomic_DNA"/>
</dbReference>
<dbReference type="NCBIfam" id="TIGR04183">
    <property type="entry name" value="Por_Secre_tail"/>
    <property type="match status" value="1"/>
</dbReference>
<comment type="caution">
    <text evidence="3">The sequence shown here is derived from an EMBL/GenBank/DDBJ whole genome shotgun (WGS) entry which is preliminary data.</text>
</comment>
<evidence type="ECO:0000256" key="2">
    <source>
        <dbReference type="SAM" id="SignalP"/>
    </source>
</evidence>
<organism evidence="3 4">
    <name type="scientific">Flavobacterium humi</name>
    <dbReference type="NCBI Taxonomy" id="2562683"/>
    <lineage>
        <taxon>Bacteria</taxon>
        <taxon>Pseudomonadati</taxon>
        <taxon>Bacteroidota</taxon>
        <taxon>Flavobacteriia</taxon>
        <taxon>Flavobacteriales</taxon>
        <taxon>Flavobacteriaceae</taxon>
        <taxon>Flavobacterium</taxon>
    </lineage>
</organism>
<sequence length="130" mass="14360">MKIIYLFLLVNFSALANISTDSVKGNIQNAEAIVKTEDPVAAVAVKKTKSNSISGLKIVTCDSQKSGKHIYIISDMYVRKKVHFYNATGEKVYSISTVGSPIYLSKMEKGTYKIKVTEGNKTETKDFVIN</sequence>
<dbReference type="InterPro" id="IPR026444">
    <property type="entry name" value="Secre_tail"/>
</dbReference>
<dbReference type="RefSeq" id="WP_135525694.1">
    <property type="nucleotide sequence ID" value="NZ_SRLH01000003.1"/>
</dbReference>
<protein>
    <submittedName>
        <fullName evidence="3">T9SS type A sorting domain-containing protein</fullName>
    </submittedName>
</protein>
<name>A0A4Z0L7N9_9FLAO</name>
<proteinExistence type="predicted"/>
<reference evidence="3 4" key="1">
    <citation type="submission" date="2019-04" db="EMBL/GenBank/DDBJ databases">
        <title>Flavobacterium sp. strain DS2-A Genome sequencing and assembly.</title>
        <authorList>
            <person name="Kim I."/>
        </authorList>
    </citation>
    <scope>NUCLEOTIDE SEQUENCE [LARGE SCALE GENOMIC DNA]</scope>
    <source>
        <strain evidence="3 4">DS2-A</strain>
    </source>
</reference>
<feature type="signal peptide" evidence="2">
    <location>
        <begin position="1"/>
        <end position="16"/>
    </location>
</feature>
<dbReference type="AlphaFoldDB" id="A0A4Z0L7N9"/>
<dbReference type="Proteomes" id="UP000297407">
    <property type="component" value="Unassembled WGS sequence"/>
</dbReference>
<gene>
    <name evidence="3" type="ORF">E4635_05850</name>
</gene>
<feature type="chain" id="PRO_5021443577" evidence="2">
    <location>
        <begin position="17"/>
        <end position="130"/>
    </location>
</feature>
<evidence type="ECO:0000313" key="4">
    <source>
        <dbReference type="Proteomes" id="UP000297407"/>
    </source>
</evidence>
<keyword evidence="4" id="KW-1185">Reference proteome</keyword>
<keyword evidence="1 2" id="KW-0732">Signal</keyword>
<accession>A0A4Z0L7N9</accession>
<evidence type="ECO:0000313" key="3">
    <source>
        <dbReference type="EMBL" id="TGD58434.1"/>
    </source>
</evidence>